<dbReference type="Proteomes" id="UP000288805">
    <property type="component" value="Unassembled WGS sequence"/>
</dbReference>
<dbReference type="PROSITE" id="PS51375">
    <property type="entry name" value="PPR"/>
    <property type="match status" value="4"/>
</dbReference>
<dbReference type="Gene3D" id="1.25.40.10">
    <property type="entry name" value="Tetratricopeptide repeat domain"/>
    <property type="match status" value="4"/>
</dbReference>
<feature type="repeat" description="PPR" evidence="3">
    <location>
        <begin position="91"/>
        <end position="125"/>
    </location>
</feature>
<evidence type="ECO:0000256" key="2">
    <source>
        <dbReference type="ARBA" id="ARBA00061659"/>
    </source>
</evidence>
<dbReference type="GO" id="GO:0016556">
    <property type="term" value="P:mRNA modification"/>
    <property type="evidence" value="ECO:0007669"/>
    <property type="project" value="UniProtKB-ARBA"/>
</dbReference>
<dbReference type="NCBIfam" id="TIGR00756">
    <property type="entry name" value="PPR"/>
    <property type="match status" value="3"/>
</dbReference>
<dbReference type="InterPro" id="IPR002885">
    <property type="entry name" value="PPR_rpt"/>
</dbReference>
<sequence>MQSQSTERWPSTKKFASYTNRNAHMNTQTFYFLLQKCGSLEKLKQIHGKAVTLGLLCSKRQHLACKLLNTYTQLGSPVDAQKVFNHIQNPDIVSWTCLISLYLHTSQPCKAFSIFSHLFHSGLRPDSFCVVGAVSACGHRKDLSNGRIVHGMVFRFELGSDPIVGNALIDMYSRSGAIEVACSVFKTMEIKDVSSWTSLLNGFIKCNDIEAARRIFDEMPMRNSVSWTAMITGYVQGEVPIPGLELFQEMRAEGKDWPTVITIVAVLSGCADIGAFDLGSSVHGYVNKTNLDLDVTVNNALMDMYAKSGALVLALKIFQEMPKRDVFSWTTMISGLALHGKGTHALEAFSDMSKSGIAPNEVTLLSVLSACSHAGLVVEGRSLFQKMVQCHGIKPKIQHYGCMVDLLGRAGLLREAKELIEHMPIKPDSVIWRSLLSACLVHGNLAMAEMAGKMIIELEPDDDGVYILLWNIYCSARRWEDALKARKAMRDRRVKKKPGCSWVEVNGVVHEFLAEDAVHCIRADVYTVLEVITEQMKDLDK</sequence>
<feature type="repeat" description="PPR" evidence="3">
    <location>
        <begin position="192"/>
        <end position="226"/>
    </location>
</feature>
<evidence type="ECO:0000313" key="4">
    <source>
        <dbReference type="EMBL" id="RVW59410.1"/>
    </source>
</evidence>
<keyword evidence="1" id="KW-0677">Repeat</keyword>
<dbReference type="InterPro" id="IPR046960">
    <property type="entry name" value="PPR_At4g14850-like_plant"/>
</dbReference>
<dbReference type="FunFam" id="1.25.40.10:FF:000348">
    <property type="entry name" value="Pentatricopeptide repeat-containing protein chloroplastic"/>
    <property type="match status" value="1"/>
</dbReference>
<protein>
    <submittedName>
        <fullName evidence="4">Pentatricopeptide repeat-containing protein, chloroplastic</fullName>
    </submittedName>
</protein>
<feature type="repeat" description="PPR" evidence="3">
    <location>
        <begin position="294"/>
        <end position="324"/>
    </location>
</feature>
<evidence type="ECO:0000256" key="1">
    <source>
        <dbReference type="ARBA" id="ARBA00022737"/>
    </source>
</evidence>
<gene>
    <name evidence="4" type="primary">PCMP-H33_19</name>
    <name evidence="4" type="ORF">CK203_106242</name>
</gene>
<dbReference type="FunFam" id="1.25.40.10:FF:000277">
    <property type="entry name" value="Pentatricopeptide repeat-containing protein, mitochondrial"/>
    <property type="match status" value="1"/>
</dbReference>
<proteinExistence type="inferred from homology"/>
<reference evidence="4 5" key="1">
    <citation type="journal article" date="2018" name="PLoS Genet.">
        <title>Population sequencing reveals clonal diversity and ancestral inbreeding in the grapevine cultivar Chardonnay.</title>
        <authorList>
            <person name="Roach M.J."/>
            <person name="Johnson D.L."/>
            <person name="Bohlmann J."/>
            <person name="van Vuuren H.J."/>
            <person name="Jones S.J."/>
            <person name="Pretorius I.S."/>
            <person name="Schmidt S.A."/>
            <person name="Borneman A.R."/>
        </authorList>
    </citation>
    <scope>NUCLEOTIDE SEQUENCE [LARGE SCALE GENOMIC DNA]</scope>
    <source>
        <strain evidence="5">cv. Chardonnay</strain>
        <tissue evidence="4">Leaf</tissue>
    </source>
</reference>
<dbReference type="Pfam" id="PF01535">
    <property type="entry name" value="PPR"/>
    <property type="match status" value="4"/>
</dbReference>
<dbReference type="AlphaFoldDB" id="A0A438FI39"/>
<dbReference type="InterPro" id="IPR046848">
    <property type="entry name" value="E_motif"/>
</dbReference>
<dbReference type="EMBL" id="QGNW01000893">
    <property type="protein sequence ID" value="RVW59410.1"/>
    <property type="molecule type" value="Genomic_DNA"/>
</dbReference>
<dbReference type="PANTHER" id="PTHR47926:SF497">
    <property type="entry name" value="TETRATRICOPEPTIDE-LIKE HELICAL DOMAIN SUPERFAMILY"/>
    <property type="match status" value="1"/>
</dbReference>
<dbReference type="GO" id="GO:0003723">
    <property type="term" value="F:RNA binding"/>
    <property type="evidence" value="ECO:0007669"/>
    <property type="project" value="InterPro"/>
</dbReference>
<feature type="repeat" description="PPR" evidence="3">
    <location>
        <begin position="325"/>
        <end position="359"/>
    </location>
</feature>
<organism evidence="4 5">
    <name type="scientific">Vitis vinifera</name>
    <name type="common">Grape</name>
    <dbReference type="NCBI Taxonomy" id="29760"/>
    <lineage>
        <taxon>Eukaryota</taxon>
        <taxon>Viridiplantae</taxon>
        <taxon>Streptophyta</taxon>
        <taxon>Embryophyta</taxon>
        <taxon>Tracheophyta</taxon>
        <taxon>Spermatophyta</taxon>
        <taxon>Magnoliopsida</taxon>
        <taxon>eudicotyledons</taxon>
        <taxon>Gunneridae</taxon>
        <taxon>Pentapetalae</taxon>
        <taxon>rosids</taxon>
        <taxon>Vitales</taxon>
        <taxon>Vitaceae</taxon>
        <taxon>Viteae</taxon>
        <taxon>Vitis</taxon>
    </lineage>
</organism>
<accession>A0A438FI39</accession>
<comment type="similarity">
    <text evidence="2">Belongs to the PPR family. PCMP-E subfamily.</text>
</comment>
<dbReference type="GO" id="GO:0005737">
    <property type="term" value="C:cytoplasm"/>
    <property type="evidence" value="ECO:0007669"/>
    <property type="project" value="UniProtKB-ARBA"/>
</dbReference>
<evidence type="ECO:0000256" key="3">
    <source>
        <dbReference type="PROSITE-ProRule" id="PRU00708"/>
    </source>
</evidence>
<comment type="caution">
    <text evidence="4">The sequence shown here is derived from an EMBL/GenBank/DDBJ whole genome shotgun (WGS) entry which is preliminary data.</text>
</comment>
<name>A0A438FI39_VITVI</name>
<dbReference type="InterPro" id="IPR011990">
    <property type="entry name" value="TPR-like_helical_dom_sf"/>
</dbReference>
<evidence type="ECO:0000313" key="5">
    <source>
        <dbReference type="Proteomes" id="UP000288805"/>
    </source>
</evidence>
<dbReference type="PANTHER" id="PTHR47926">
    <property type="entry name" value="PENTATRICOPEPTIDE REPEAT-CONTAINING PROTEIN"/>
    <property type="match status" value="1"/>
</dbReference>
<dbReference type="FunFam" id="1.25.40.10:FF:001579">
    <property type="entry name" value="Pentatricopeptide repeat-containing protein"/>
    <property type="match status" value="1"/>
</dbReference>
<dbReference type="Pfam" id="PF13041">
    <property type="entry name" value="PPR_2"/>
    <property type="match status" value="1"/>
</dbReference>
<dbReference type="Pfam" id="PF20431">
    <property type="entry name" value="E_motif"/>
    <property type="match status" value="1"/>
</dbReference>